<dbReference type="Proteomes" id="UP000325182">
    <property type="component" value="Unassembled WGS sequence"/>
</dbReference>
<evidence type="ECO:0000259" key="1">
    <source>
        <dbReference type="Pfam" id="PF00144"/>
    </source>
</evidence>
<gene>
    <name evidence="2" type="ORF">FZC84_01240</name>
</gene>
<organism evidence="2 3">
    <name type="scientific">Rossellomorea vietnamensis</name>
    <dbReference type="NCBI Taxonomy" id="218284"/>
    <lineage>
        <taxon>Bacteria</taxon>
        <taxon>Bacillati</taxon>
        <taxon>Bacillota</taxon>
        <taxon>Bacilli</taxon>
        <taxon>Bacillales</taxon>
        <taxon>Bacillaceae</taxon>
        <taxon>Rossellomorea</taxon>
    </lineage>
</organism>
<dbReference type="InterPro" id="IPR050491">
    <property type="entry name" value="AmpC-like"/>
</dbReference>
<dbReference type="PANTHER" id="PTHR46825:SF12">
    <property type="entry name" value="PENICILLIN-BINDING PROTEIN 4"/>
    <property type="match status" value="1"/>
</dbReference>
<sequence length="343" mass="38152">MIFTNLNIQERMEHYKVNGLSISWIENGQLQGVKNYGILEGKKDRKVKDTSIFSACSISKFITSMTALKLIDEGLLDLDQNVNDRLVSWKVPDNKFINSHKVTLRDLLSHHSGIQDPEGSFSELAAEIGIPSMVELLKGKTTYCKDPIELKSKPGSEFHYSDAGFCVIQQLIEDVTKKPFEQVVKELLLEPLGMKDSLFLTNLRNIDHEEFSCGHDYKGDVVDERYPIYPYPAASGLWTTSTDLAVLVIELIDALKGKSKIGISESLAREMITPQKGKSWAGLGVFLDSKEGEVEITSMGWGIGFQSMLAVYPGLEKGVVIMTNAELGVHQMKGIIGEIYNSI</sequence>
<dbReference type="AlphaFoldDB" id="A0A5D4MHT6"/>
<accession>A0A5D4MHT6</accession>
<comment type="caution">
    <text evidence="2">The sequence shown here is derived from an EMBL/GenBank/DDBJ whole genome shotgun (WGS) entry which is preliminary data.</text>
</comment>
<dbReference type="InterPro" id="IPR012338">
    <property type="entry name" value="Beta-lactam/transpept-like"/>
</dbReference>
<protein>
    <submittedName>
        <fullName evidence="2">Beta-lactamase family protein</fullName>
    </submittedName>
</protein>
<dbReference type="SUPFAM" id="SSF56601">
    <property type="entry name" value="beta-lactamase/transpeptidase-like"/>
    <property type="match status" value="1"/>
</dbReference>
<dbReference type="InterPro" id="IPR001466">
    <property type="entry name" value="Beta-lactam-related"/>
</dbReference>
<dbReference type="RefSeq" id="WP_148952672.1">
    <property type="nucleotide sequence ID" value="NZ_VTEG01000001.1"/>
</dbReference>
<evidence type="ECO:0000313" key="2">
    <source>
        <dbReference type="EMBL" id="TYS01313.1"/>
    </source>
</evidence>
<dbReference type="Pfam" id="PF00144">
    <property type="entry name" value="Beta-lactamase"/>
    <property type="match status" value="1"/>
</dbReference>
<feature type="domain" description="Beta-lactamase-related" evidence="1">
    <location>
        <begin position="7"/>
        <end position="326"/>
    </location>
</feature>
<name>A0A5D4MHT6_9BACI</name>
<evidence type="ECO:0000313" key="3">
    <source>
        <dbReference type="Proteomes" id="UP000325182"/>
    </source>
</evidence>
<dbReference type="PANTHER" id="PTHR46825">
    <property type="entry name" value="D-ALANYL-D-ALANINE-CARBOXYPEPTIDASE/ENDOPEPTIDASE AMPH"/>
    <property type="match status" value="1"/>
</dbReference>
<proteinExistence type="predicted"/>
<reference evidence="2 3" key="1">
    <citation type="submission" date="2019-08" db="EMBL/GenBank/DDBJ databases">
        <title>Bacillus genomes from the desert of Cuatro Cienegas, Coahuila.</title>
        <authorList>
            <person name="Olmedo-Alvarez G."/>
        </authorList>
    </citation>
    <scope>NUCLEOTIDE SEQUENCE [LARGE SCALE GENOMIC DNA]</scope>
    <source>
        <strain evidence="2 3">CH128b_4D</strain>
    </source>
</reference>
<dbReference type="EMBL" id="VTEG01000001">
    <property type="protein sequence ID" value="TYS01313.1"/>
    <property type="molecule type" value="Genomic_DNA"/>
</dbReference>
<dbReference type="Gene3D" id="3.40.710.10">
    <property type="entry name" value="DD-peptidase/beta-lactamase superfamily"/>
    <property type="match status" value="1"/>
</dbReference>